<organism evidence="1 2">
    <name type="scientific">Chaetomium strumarium</name>
    <dbReference type="NCBI Taxonomy" id="1170767"/>
    <lineage>
        <taxon>Eukaryota</taxon>
        <taxon>Fungi</taxon>
        <taxon>Dikarya</taxon>
        <taxon>Ascomycota</taxon>
        <taxon>Pezizomycotina</taxon>
        <taxon>Sordariomycetes</taxon>
        <taxon>Sordariomycetidae</taxon>
        <taxon>Sordariales</taxon>
        <taxon>Chaetomiaceae</taxon>
        <taxon>Chaetomium</taxon>
    </lineage>
</organism>
<evidence type="ECO:0000313" key="1">
    <source>
        <dbReference type="EMBL" id="KAK3304808.1"/>
    </source>
</evidence>
<evidence type="ECO:0000313" key="2">
    <source>
        <dbReference type="Proteomes" id="UP001273166"/>
    </source>
</evidence>
<dbReference type="EMBL" id="JAUDZG010000005">
    <property type="protein sequence ID" value="KAK3304808.1"/>
    <property type="molecule type" value="Genomic_DNA"/>
</dbReference>
<name>A0AAJ0GRH2_9PEZI</name>
<protein>
    <submittedName>
        <fullName evidence="1">Uncharacterized protein</fullName>
    </submittedName>
</protein>
<proteinExistence type="predicted"/>
<dbReference type="Proteomes" id="UP001273166">
    <property type="component" value="Unassembled WGS sequence"/>
</dbReference>
<sequence length="223" mass="25215">MPSVENPPPSTPSQQPPDHQSRLVRARAVVTAHHGQYLDVLDRWQMLEIHPLIDTVLYYSGQAWLTCTTGANLDRGDHNEVFGDPSYLDKFIIAWMDAIPEGVVASIRGTKGCAEHWRCDINTNTGFFMMPVEYPEALVDHSKIDKQLESRRLNAKSPCFLMARSIPCLCSWLRMSDPTRRQTISRMATSVGNVHVYSSPTTAGKHYNVVFVVQPYRVTHMCI</sequence>
<comment type="caution">
    <text evidence="1">The sequence shown here is derived from an EMBL/GenBank/DDBJ whole genome shotgun (WGS) entry which is preliminary data.</text>
</comment>
<reference evidence="1" key="2">
    <citation type="submission" date="2023-06" db="EMBL/GenBank/DDBJ databases">
        <authorList>
            <consortium name="Lawrence Berkeley National Laboratory"/>
            <person name="Mondo S.J."/>
            <person name="Hensen N."/>
            <person name="Bonometti L."/>
            <person name="Westerberg I."/>
            <person name="Brannstrom I.O."/>
            <person name="Guillou S."/>
            <person name="Cros-Aarteil S."/>
            <person name="Calhoun S."/>
            <person name="Haridas S."/>
            <person name="Kuo A."/>
            <person name="Pangilinan J."/>
            <person name="Riley R."/>
            <person name="Labutti K."/>
            <person name="Andreopoulos B."/>
            <person name="Lipzen A."/>
            <person name="Chen C."/>
            <person name="Yanf M."/>
            <person name="Daum C."/>
            <person name="Ng V."/>
            <person name="Clum A."/>
            <person name="Steindorff A."/>
            <person name="Ohm R."/>
            <person name="Martin F."/>
            <person name="Silar P."/>
            <person name="Natvig D."/>
            <person name="Lalanne C."/>
            <person name="Gautier V."/>
            <person name="Ament-Velasquez S.L."/>
            <person name="Kruys A."/>
            <person name="Hutchinson M.I."/>
            <person name="Powell A.J."/>
            <person name="Barry K."/>
            <person name="Miller A.N."/>
            <person name="Grigoriev I.V."/>
            <person name="Debuchy R."/>
            <person name="Gladieux P."/>
            <person name="Thoren M.H."/>
            <person name="Johannesson H."/>
        </authorList>
    </citation>
    <scope>NUCLEOTIDE SEQUENCE</scope>
    <source>
        <strain evidence="1">CBS 333.67</strain>
    </source>
</reference>
<dbReference type="RefSeq" id="XP_062720588.1">
    <property type="nucleotide sequence ID" value="XM_062870487.1"/>
</dbReference>
<accession>A0AAJ0GRH2</accession>
<dbReference type="GeneID" id="87889316"/>
<reference evidence="1" key="1">
    <citation type="journal article" date="2023" name="Mol. Phylogenet. Evol.">
        <title>Genome-scale phylogeny and comparative genomics of the fungal order Sordariales.</title>
        <authorList>
            <person name="Hensen N."/>
            <person name="Bonometti L."/>
            <person name="Westerberg I."/>
            <person name="Brannstrom I.O."/>
            <person name="Guillou S."/>
            <person name="Cros-Aarteil S."/>
            <person name="Calhoun S."/>
            <person name="Haridas S."/>
            <person name="Kuo A."/>
            <person name="Mondo S."/>
            <person name="Pangilinan J."/>
            <person name="Riley R."/>
            <person name="LaButti K."/>
            <person name="Andreopoulos B."/>
            <person name="Lipzen A."/>
            <person name="Chen C."/>
            <person name="Yan M."/>
            <person name="Daum C."/>
            <person name="Ng V."/>
            <person name="Clum A."/>
            <person name="Steindorff A."/>
            <person name="Ohm R.A."/>
            <person name="Martin F."/>
            <person name="Silar P."/>
            <person name="Natvig D.O."/>
            <person name="Lalanne C."/>
            <person name="Gautier V."/>
            <person name="Ament-Velasquez S.L."/>
            <person name="Kruys A."/>
            <person name="Hutchinson M.I."/>
            <person name="Powell A.J."/>
            <person name="Barry K."/>
            <person name="Miller A.N."/>
            <person name="Grigoriev I.V."/>
            <person name="Debuchy R."/>
            <person name="Gladieux P."/>
            <person name="Hiltunen Thoren M."/>
            <person name="Johannesson H."/>
        </authorList>
    </citation>
    <scope>NUCLEOTIDE SEQUENCE</scope>
    <source>
        <strain evidence="1">CBS 333.67</strain>
    </source>
</reference>
<dbReference type="AlphaFoldDB" id="A0AAJ0GRH2"/>
<gene>
    <name evidence="1" type="ORF">B0T15DRAFT_558827</name>
</gene>
<keyword evidence="2" id="KW-1185">Reference proteome</keyword>